<organism evidence="1 2">
    <name type="scientific">Anaeramoeba flamelloides</name>
    <dbReference type="NCBI Taxonomy" id="1746091"/>
    <lineage>
        <taxon>Eukaryota</taxon>
        <taxon>Metamonada</taxon>
        <taxon>Anaeramoebidae</taxon>
        <taxon>Anaeramoeba</taxon>
    </lineage>
</organism>
<evidence type="ECO:0000313" key="1">
    <source>
        <dbReference type="EMBL" id="KAJ6234406.1"/>
    </source>
</evidence>
<dbReference type="Proteomes" id="UP001150062">
    <property type="component" value="Unassembled WGS sequence"/>
</dbReference>
<keyword evidence="1" id="KW-0503">Monooxygenase</keyword>
<gene>
    <name evidence="1" type="ORF">M0813_29396</name>
</gene>
<dbReference type="GO" id="GO:0004497">
    <property type="term" value="F:monooxygenase activity"/>
    <property type="evidence" value="ECO:0007669"/>
    <property type="project" value="UniProtKB-KW"/>
</dbReference>
<name>A0ABQ8XPB7_9EUKA</name>
<reference evidence="1" key="1">
    <citation type="submission" date="2022-08" db="EMBL/GenBank/DDBJ databases">
        <title>Novel sulfate-reducing endosymbionts in the free-living metamonad Anaeramoeba.</title>
        <authorList>
            <person name="Jerlstrom-Hultqvist J."/>
            <person name="Cepicka I."/>
            <person name="Gallot-Lavallee L."/>
            <person name="Salas-Leiva D."/>
            <person name="Curtis B.A."/>
            <person name="Zahonova K."/>
            <person name="Pipaliya S."/>
            <person name="Dacks J."/>
            <person name="Roger A.J."/>
        </authorList>
    </citation>
    <scope>NUCLEOTIDE SEQUENCE</scope>
    <source>
        <strain evidence="1">Schooner1</strain>
    </source>
</reference>
<keyword evidence="2" id="KW-1185">Reference proteome</keyword>
<keyword evidence="1" id="KW-0560">Oxidoreductase</keyword>
<accession>A0ABQ8XPB7</accession>
<protein>
    <submittedName>
        <fullName evidence="1">Biosynthesis monooxygenase</fullName>
    </submittedName>
</protein>
<dbReference type="EMBL" id="JAOAOG010000270">
    <property type="protein sequence ID" value="KAJ6234406.1"/>
    <property type="molecule type" value="Genomic_DNA"/>
</dbReference>
<evidence type="ECO:0000313" key="2">
    <source>
        <dbReference type="Proteomes" id="UP001150062"/>
    </source>
</evidence>
<proteinExistence type="predicted"/>
<sequence length="286" mass="33379">MTTFSPTETFLLRVNFTTTGKKATETIMTCLKSFTKRQLESCPGTLMYHFIVPFPKTKPNYFEFSELYANEPLFWEHLNTPELIQLNKDSFTVETTKISLFYSYGHLEPNVLLCTDYFQSKYPALRSGFVINPKVQWGEEDKPSPIMMKLFFTAQKDQNEEENQSVKIIEESFKELSKMVNNQVVTFYTTVPEEENSPLGYEMLEVCWNESSLMDHISSEKGIELWKKIKENSTNWRCEVYGTCSEEGLIKMNEMHLEATTKKTDIGYVLSPRIKENTIQEKKEEK</sequence>
<comment type="caution">
    <text evidence="1">The sequence shown here is derived from an EMBL/GenBank/DDBJ whole genome shotgun (WGS) entry which is preliminary data.</text>
</comment>